<feature type="compositionally biased region" description="Polar residues" evidence="1">
    <location>
        <begin position="1357"/>
        <end position="1367"/>
    </location>
</feature>
<name>K9W7L1_9CYAN</name>
<dbReference type="RefSeq" id="WP_015180362.1">
    <property type="nucleotide sequence ID" value="NC_019738.1"/>
</dbReference>
<organism evidence="3 4">
    <name type="scientific">Allocoleopsis franciscana PCC 7113</name>
    <dbReference type="NCBI Taxonomy" id="1173027"/>
    <lineage>
        <taxon>Bacteria</taxon>
        <taxon>Bacillati</taxon>
        <taxon>Cyanobacteriota</taxon>
        <taxon>Cyanophyceae</taxon>
        <taxon>Coleofasciculales</taxon>
        <taxon>Coleofasciculaceae</taxon>
        <taxon>Allocoleopsis</taxon>
        <taxon>Allocoleopsis franciscana</taxon>
    </lineage>
</organism>
<dbReference type="STRING" id="1173027.Mic7113_0268"/>
<protein>
    <submittedName>
        <fullName evidence="3">Filamentous hemagglutinin family N-terminal domain protein</fullName>
    </submittedName>
</protein>
<reference evidence="3 4" key="1">
    <citation type="submission" date="2012-06" db="EMBL/GenBank/DDBJ databases">
        <title>Finished chromosome of genome of Microcoleus sp. PCC 7113.</title>
        <authorList>
            <consortium name="US DOE Joint Genome Institute"/>
            <person name="Gugger M."/>
            <person name="Coursin T."/>
            <person name="Rippka R."/>
            <person name="Tandeau De Marsac N."/>
            <person name="Huntemann M."/>
            <person name="Wei C.-L."/>
            <person name="Han J."/>
            <person name="Detter J.C."/>
            <person name="Han C."/>
            <person name="Tapia R."/>
            <person name="Chen A."/>
            <person name="Kyrpides N."/>
            <person name="Mavromatis K."/>
            <person name="Markowitz V."/>
            <person name="Szeto E."/>
            <person name="Ivanova N."/>
            <person name="Pagani I."/>
            <person name="Pati A."/>
            <person name="Goodwin L."/>
            <person name="Nordberg H.P."/>
            <person name="Cantor M.N."/>
            <person name="Hua S.X."/>
            <person name="Woyke T."/>
            <person name="Kerfeld C.A."/>
        </authorList>
    </citation>
    <scope>NUCLEOTIDE SEQUENCE [LARGE SCALE GENOMIC DNA]</scope>
    <source>
        <strain evidence="3 4">PCC 7113</strain>
    </source>
</reference>
<dbReference type="HOGENOM" id="CLU_001325_1_0_3"/>
<dbReference type="KEGG" id="mic:Mic7113_0268"/>
<feature type="domain" description="Filamentous haemagglutinin FhaB/tRNA nuclease CdiA-like TPS" evidence="2">
    <location>
        <begin position="77"/>
        <end position="181"/>
    </location>
</feature>
<gene>
    <name evidence="3" type="ORF">Mic7113_0268</name>
</gene>
<sequence length="1378" mass="141608">MIRPVFPFWRAGYLLLGCLASAKNLALPVSWRHCWPLGIGVALGISSGIAFSGNRALAQIIPDTTLGVESSVVTPLDPDLPVDVIDGGAQRGQNLFHSFQDFNVSENRGVYFYSSDANIQNILARITGANRSDILGTLGTFGESQPSLFLINPNGIIFGPNANLDIGGSFVATTANAVGLGETGRFSASEPQTSNLLAINPNAFFFNQFSNQGQIVNRSTATSTVLGFSVNGLPFTYGLQVLGRSLLLLGGNVNLEGGIVFAPGGRVELGGLAGAGTVRLDTNGNLLNLSFLDGVARADVSLNNQAVLDVVANDGGSIAIHSRNINIFGNSKLWAGIWSGLGTVDSQAGDITLDATDAVTVVDSNILNEVQEQAIGNGGNINIRAESLSLSGDSDYVIVSADTHGQGNAGSVSVQVSGPVSLNSSRISSQVLYGAVGNSGGINIQAQSLRMTDGAELYAQVAFARGNAGDISIKVADSVEVIDGSVIVTYAGDGAVGNGGNISLEARSLFMENNASLLAETLGQGNAGNISVQVADFVTLIDSYFYNAAANDEEQTVGNGGNITVEARSLFMADGSELKSSTDAQGNAGNILVRATDSVELIDSHILSHVELDDRSYIETVGNGGDITIETRSLSLTDASLNASTQGQGHAGSIFVRGADSVLLSDSSISTAVKTEGIANQPSNIEIHTRSLALTNNSQIDATTSGRGDGGTVSVIAPGGSISLANNSSIKTAVEVGAIGQGGDIKLTANSISLTGGSRLEAQTRGEGDAGNIQLDATEFVDISGANPLGLSSGILTSTETSNSGKGGKITVGLPHGSLDSLRLSDGSVLSARTLNSAPGGDIEVNVDQLEITTGGQIITSASSLGSAGNINIRATESVTISGSNPNFIDRGGSTGNTGNGIGRVSEIEPNNSIAEAQFIAPELFSLQANPDIEASTDIPHVSIFGTGDGTFDYYSLMIQAPGSRGIFEIDNSSAAGTGYLDTQIFLFDSAGRRLTQNDDSSTALGAGGSTSRLDSFISYEIETPGIYTIGVGRYFSFAGNGSIAGNPLAPGNQYTLQVSIDNRNTNPNQNPNSGLFAQATNGGTAGNLTIETGQMFVRDGGQVTVSSPQGQAGNLSITANTLTLNQGTISAVTGTSGAEGGANITLKGLDFLRMDNESLISASALGNANGGNVTIDSTFIVATPPTGPEGSDIIANAEQGNGGRVYVTTQGLFGIQFRPQRTPKNDITVSSTFGLSGEFALNTPGVDPSRGLAQLPVNVVDASQQIDQRCTPKAANQGGSFTVTGRGGIPPSPNDTLQAESLITPNWVILDSERENNTSSAPTTPSNSAPKQLVEAQGWRINEQGQVVLTASAPNVTPHNTWQTPVECTADANPVQK</sequence>
<dbReference type="InterPro" id="IPR011050">
    <property type="entry name" value="Pectin_lyase_fold/virulence"/>
</dbReference>
<evidence type="ECO:0000313" key="3">
    <source>
        <dbReference type="EMBL" id="AFZ16198.1"/>
    </source>
</evidence>
<feature type="region of interest" description="Disordered" evidence="1">
    <location>
        <begin position="1357"/>
        <end position="1378"/>
    </location>
</feature>
<dbReference type="Gene3D" id="2.160.20.10">
    <property type="entry name" value="Single-stranded right-handed beta-helix, Pectin lyase-like"/>
    <property type="match status" value="3"/>
</dbReference>
<dbReference type="NCBIfam" id="TIGR01901">
    <property type="entry name" value="adhes_NPXG"/>
    <property type="match status" value="1"/>
</dbReference>
<dbReference type="eggNOG" id="COG3210">
    <property type="taxonomic scope" value="Bacteria"/>
</dbReference>
<feature type="region of interest" description="Disordered" evidence="1">
    <location>
        <begin position="1273"/>
        <end position="1298"/>
    </location>
</feature>
<dbReference type="Proteomes" id="UP000010471">
    <property type="component" value="Chromosome"/>
</dbReference>
<dbReference type="InterPro" id="IPR008638">
    <property type="entry name" value="FhaB/CdiA-like_TPS"/>
</dbReference>
<keyword evidence="4" id="KW-1185">Reference proteome</keyword>
<dbReference type="SMART" id="SM00912">
    <property type="entry name" value="Haemagg_act"/>
    <property type="match status" value="1"/>
</dbReference>
<dbReference type="PATRIC" id="fig|1173027.3.peg.293"/>
<dbReference type="SUPFAM" id="SSF51126">
    <property type="entry name" value="Pectin lyase-like"/>
    <property type="match status" value="4"/>
</dbReference>
<evidence type="ECO:0000313" key="4">
    <source>
        <dbReference type="Proteomes" id="UP000010471"/>
    </source>
</evidence>
<evidence type="ECO:0000259" key="2">
    <source>
        <dbReference type="SMART" id="SM00912"/>
    </source>
</evidence>
<proteinExistence type="predicted"/>
<evidence type="ECO:0000256" key="1">
    <source>
        <dbReference type="SAM" id="MobiDB-lite"/>
    </source>
</evidence>
<dbReference type="Pfam" id="PF05860">
    <property type="entry name" value="TPS"/>
    <property type="match status" value="1"/>
</dbReference>
<dbReference type="EMBL" id="CP003630">
    <property type="protein sequence ID" value="AFZ16198.1"/>
    <property type="molecule type" value="Genomic_DNA"/>
</dbReference>
<dbReference type="InterPro" id="IPR012334">
    <property type="entry name" value="Pectin_lyas_fold"/>
</dbReference>
<accession>K9W7L1</accession>
<dbReference type="OrthoDB" id="436571at2"/>